<evidence type="ECO:0000313" key="2">
    <source>
        <dbReference type="Proteomes" id="UP000649573"/>
    </source>
</evidence>
<dbReference type="InterPro" id="IPR004401">
    <property type="entry name" value="YbaB/EbfC"/>
</dbReference>
<organism evidence="1 2">
    <name type="scientific">Lentzea flava</name>
    <dbReference type="NCBI Taxonomy" id="103732"/>
    <lineage>
        <taxon>Bacteria</taxon>
        <taxon>Bacillati</taxon>
        <taxon>Actinomycetota</taxon>
        <taxon>Actinomycetes</taxon>
        <taxon>Pseudonocardiales</taxon>
        <taxon>Pseudonocardiaceae</taxon>
        <taxon>Lentzea</taxon>
    </lineage>
</organism>
<sequence length="277" mass="29651">MKPDEDYEAVLTERQTLLAQVRAGTWRPADDAGSQEVTGASGDGAVRVVMRDRRIVSVVVSPAVAAKSRREVADLLLEAINPAVRQSLALSPRAGDPGPDLEAVGTGLTEAAQAGGQALRRIQDAVEQSMAKLAGKVQVRGDASPQYVDFLFDEALEVVRSMRAALGSDTSAPVTGEGRDEANEIVVAVCQGELSQVTLSSSALQMSPGEFGRAVGQAVNEALTDWERRSAEANRQPRDTEALRELAERAGAVRRQSMEHLHTYTNSMTAIMRNVDE</sequence>
<proteinExistence type="predicted"/>
<dbReference type="Pfam" id="PF02575">
    <property type="entry name" value="YbaB_DNA_bd"/>
    <property type="match status" value="1"/>
</dbReference>
<comment type="caution">
    <text evidence="1">The sequence shown here is derived from an EMBL/GenBank/DDBJ whole genome shotgun (WGS) entry which is preliminary data.</text>
</comment>
<protein>
    <recommendedName>
        <fullName evidence="3">YbaB/EbfC DNA-binding family protein</fullName>
    </recommendedName>
</protein>
<dbReference type="SUPFAM" id="SSF82607">
    <property type="entry name" value="YbaB-like"/>
    <property type="match status" value="1"/>
</dbReference>
<gene>
    <name evidence="1" type="ORF">GCM10010178_87510</name>
</gene>
<evidence type="ECO:0008006" key="3">
    <source>
        <dbReference type="Google" id="ProtNLM"/>
    </source>
</evidence>
<dbReference type="InterPro" id="IPR036894">
    <property type="entry name" value="YbaB-like_sf"/>
</dbReference>
<name>A0ABQ2VFE0_9PSEU</name>
<accession>A0ABQ2VFE0</accession>
<dbReference type="RefSeq" id="WP_189259707.1">
    <property type="nucleotide sequence ID" value="NZ_BMRE01000086.1"/>
</dbReference>
<dbReference type="Proteomes" id="UP000649573">
    <property type="component" value="Unassembled WGS sequence"/>
</dbReference>
<dbReference type="Gene3D" id="3.30.1310.10">
    <property type="entry name" value="Nucleoid-associated protein YbaB-like domain"/>
    <property type="match status" value="1"/>
</dbReference>
<evidence type="ECO:0000313" key="1">
    <source>
        <dbReference type="EMBL" id="GGU83662.1"/>
    </source>
</evidence>
<dbReference type="EMBL" id="BMRE01000086">
    <property type="protein sequence ID" value="GGU83662.1"/>
    <property type="molecule type" value="Genomic_DNA"/>
</dbReference>
<reference evidence="2" key="1">
    <citation type="journal article" date="2019" name="Int. J. Syst. Evol. Microbiol.">
        <title>The Global Catalogue of Microorganisms (GCM) 10K type strain sequencing project: providing services to taxonomists for standard genome sequencing and annotation.</title>
        <authorList>
            <consortium name="The Broad Institute Genomics Platform"/>
            <consortium name="The Broad Institute Genome Sequencing Center for Infectious Disease"/>
            <person name="Wu L."/>
            <person name="Ma J."/>
        </authorList>
    </citation>
    <scope>NUCLEOTIDE SEQUENCE [LARGE SCALE GENOMIC DNA]</scope>
    <source>
        <strain evidence="2">JCM 3296</strain>
    </source>
</reference>
<keyword evidence="2" id="KW-1185">Reference proteome</keyword>